<reference evidence="1 2" key="1">
    <citation type="submission" date="2020-06" db="EMBL/GenBank/DDBJ databases">
        <authorList>
            <person name="Chuat V."/>
        </authorList>
    </citation>
    <scope>NUCLEOTIDE SEQUENCE [LARGE SCALE GENOMIC DNA]</scope>
    <source>
        <strain evidence="1">STH_CIRM_336</strain>
    </source>
</reference>
<name>A0A8D6U4I0_STRTR</name>
<dbReference type="EMBL" id="LR822017">
    <property type="protein sequence ID" value="CAD0139354.1"/>
    <property type="molecule type" value="Genomic_DNA"/>
</dbReference>
<proteinExistence type="predicted"/>
<evidence type="ECO:0000313" key="2">
    <source>
        <dbReference type="Proteomes" id="UP000509833"/>
    </source>
</evidence>
<dbReference type="AlphaFoldDB" id="A0A8D6U4I0"/>
<accession>A0A8D6U4I0</accession>
<evidence type="ECO:0000313" key="1">
    <source>
        <dbReference type="EMBL" id="CAD0139354.1"/>
    </source>
</evidence>
<gene>
    <name evidence="1" type="ORF">STHERMO_1925</name>
</gene>
<organism evidence="1 2">
    <name type="scientific">Streptococcus thermophilus</name>
    <dbReference type="NCBI Taxonomy" id="1308"/>
    <lineage>
        <taxon>Bacteria</taxon>
        <taxon>Bacillati</taxon>
        <taxon>Bacillota</taxon>
        <taxon>Bacilli</taxon>
        <taxon>Lactobacillales</taxon>
        <taxon>Streptococcaceae</taxon>
        <taxon>Streptococcus</taxon>
    </lineage>
</organism>
<sequence length="125" mass="14070">MLEIMVYFMRIHIIFDLKLFALHFKEAMKERSKVFLLVAVGLLSVGLLTACSSSIKMSGKTYNYVYGGDPATLDYLATNKKNMTTAVSNGVNGLFENDQYGNLKPSVAERLVCLSRWLNIYLQDS</sequence>
<protein>
    <submittedName>
        <fullName evidence="1">Uncharacterized protein</fullName>
    </submittedName>
</protein>
<dbReference type="Proteomes" id="UP000509833">
    <property type="component" value="Chromosome"/>
</dbReference>